<dbReference type="STRING" id="1122934.SAMN02745691_00236"/>
<evidence type="ECO:0000313" key="3">
    <source>
        <dbReference type="Proteomes" id="UP000184342"/>
    </source>
</evidence>
<dbReference type="InterPro" id="IPR046655">
    <property type="entry name" value="DUF6673"/>
</dbReference>
<keyword evidence="3" id="KW-1185">Reference proteome</keyword>
<dbReference type="EMBL" id="FQYT01000003">
    <property type="protein sequence ID" value="SHI42632.1"/>
    <property type="molecule type" value="Genomic_DNA"/>
</dbReference>
<feature type="domain" description="DUF6673" evidence="1">
    <location>
        <begin position="1"/>
        <end position="99"/>
    </location>
</feature>
<evidence type="ECO:0000313" key="2">
    <source>
        <dbReference type="EMBL" id="SHI42632.1"/>
    </source>
</evidence>
<gene>
    <name evidence="2" type="ORF">SAMN02745691_00236</name>
</gene>
<evidence type="ECO:0000259" key="1">
    <source>
        <dbReference type="Pfam" id="PF20378"/>
    </source>
</evidence>
<accession>A0A1M6B1M0</accession>
<name>A0A1M6B1M0_9FIRM</name>
<reference evidence="2 3" key="1">
    <citation type="submission" date="2016-11" db="EMBL/GenBank/DDBJ databases">
        <authorList>
            <person name="Jaros S."/>
            <person name="Januszkiewicz K."/>
            <person name="Wedrychowicz H."/>
        </authorList>
    </citation>
    <scope>NUCLEOTIDE SEQUENCE [LARGE SCALE GENOMIC DNA]</scope>
    <source>
        <strain evidence="2 3">DSM 15970</strain>
    </source>
</reference>
<organism evidence="2 3">
    <name type="scientific">Parasporobacterium paucivorans DSM 15970</name>
    <dbReference type="NCBI Taxonomy" id="1122934"/>
    <lineage>
        <taxon>Bacteria</taxon>
        <taxon>Bacillati</taxon>
        <taxon>Bacillota</taxon>
        <taxon>Clostridia</taxon>
        <taxon>Lachnospirales</taxon>
        <taxon>Lachnospiraceae</taxon>
        <taxon>Parasporobacterium</taxon>
    </lineage>
</organism>
<dbReference type="Pfam" id="PF20378">
    <property type="entry name" value="DUF6673"/>
    <property type="match status" value="1"/>
</dbReference>
<protein>
    <recommendedName>
        <fullName evidence="1">DUF6673 domain-containing protein</fullName>
    </recommendedName>
</protein>
<proteinExistence type="predicted"/>
<dbReference type="RefSeq" id="WP_073992540.1">
    <property type="nucleotide sequence ID" value="NZ_FQYT01000003.1"/>
</dbReference>
<dbReference type="Proteomes" id="UP000184342">
    <property type="component" value="Unassembled WGS sequence"/>
</dbReference>
<sequence length="101" mass="11560">MNINGIEFEFDSTDYLHMEKFEQAIDKMGETEKGLSELKGSAFIKGSVKMLADFFEDATGVKVLDGVTSYTKAQDCYYQLLDEVKRQKDTISAKYNPKRLR</sequence>
<dbReference type="AlphaFoldDB" id="A0A1M6B1M0"/>